<proteinExistence type="predicted"/>
<dbReference type="InterPro" id="IPR015915">
    <property type="entry name" value="Kelch-typ_b-propeller"/>
</dbReference>
<protein>
    <submittedName>
        <fullName evidence="2">Uncharacterized protein</fullName>
    </submittedName>
</protein>
<accession>A0ABN2RHS9</accession>
<dbReference type="Proteomes" id="UP001501116">
    <property type="component" value="Unassembled WGS sequence"/>
</dbReference>
<dbReference type="SUPFAM" id="SSF69304">
    <property type="entry name" value="Tricorn protease N-terminal domain"/>
    <property type="match status" value="1"/>
</dbReference>
<name>A0ABN2RHS9_9PSEU</name>
<sequence>MLPASPPVVVENGGTHPVPGIPGGDRVTSVMRVGTTPVVLSARRCGPSCVEPAEVYAGSRPLGRAHSAGPSADGAALWMIRDGGTPCLLQRVPLDGGPPGEAQPASCQTAVRGEDRNGLLITVDAGRPEALDVLVDPGTGRTVRQFPRIAAVAGRYLLALGLVDFTAHELDTGRTRTVPRPVPNGRPGEVVPSRDGRLLAVPFEDLEWHAGSTRSLDLWVLDLDGGDRWTRAPSMPVATDFTADALDWTAAGDLVLTGTFAGETSLAAAWRPGTSQWHVIATDLPPRADRSVVALP</sequence>
<keyword evidence="3" id="KW-1185">Reference proteome</keyword>
<evidence type="ECO:0000256" key="1">
    <source>
        <dbReference type="SAM" id="MobiDB-lite"/>
    </source>
</evidence>
<organism evidence="2 3">
    <name type="scientific">Amycolatopsis minnesotensis</name>
    <dbReference type="NCBI Taxonomy" id="337894"/>
    <lineage>
        <taxon>Bacteria</taxon>
        <taxon>Bacillati</taxon>
        <taxon>Actinomycetota</taxon>
        <taxon>Actinomycetes</taxon>
        <taxon>Pseudonocardiales</taxon>
        <taxon>Pseudonocardiaceae</taxon>
        <taxon>Amycolatopsis</taxon>
    </lineage>
</organism>
<dbReference type="EMBL" id="BAAANN010000019">
    <property type="protein sequence ID" value="GAA1969371.1"/>
    <property type="molecule type" value="Genomic_DNA"/>
</dbReference>
<evidence type="ECO:0000313" key="3">
    <source>
        <dbReference type="Proteomes" id="UP001501116"/>
    </source>
</evidence>
<dbReference type="Gene3D" id="2.120.10.80">
    <property type="entry name" value="Kelch-type beta propeller"/>
    <property type="match status" value="1"/>
</dbReference>
<gene>
    <name evidence="2" type="ORF">GCM10009754_48480</name>
</gene>
<comment type="caution">
    <text evidence="2">The sequence shown here is derived from an EMBL/GenBank/DDBJ whole genome shotgun (WGS) entry which is preliminary data.</text>
</comment>
<feature type="region of interest" description="Disordered" evidence="1">
    <location>
        <begin position="1"/>
        <end position="22"/>
    </location>
</feature>
<evidence type="ECO:0000313" key="2">
    <source>
        <dbReference type="EMBL" id="GAA1969371.1"/>
    </source>
</evidence>
<reference evidence="2 3" key="1">
    <citation type="journal article" date="2019" name="Int. J. Syst. Evol. Microbiol.">
        <title>The Global Catalogue of Microorganisms (GCM) 10K type strain sequencing project: providing services to taxonomists for standard genome sequencing and annotation.</title>
        <authorList>
            <consortium name="The Broad Institute Genomics Platform"/>
            <consortium name="The Broad Institute Genome Sequencing Center for Infectious Disease"/>
            <person name="Wu L."/>
            <person name="Ma J."/>
        </authorList>
    </citation>
    <scope>NUCLEOTIDE SEQUENCE [LARGE SCALE GENOMIC DNA]</scope>
    <source>
        <strain evidence="2 3">JCM 14545</strain>
    </source>
</reference>